<keyword evidence="2" id="KW-1185">Reference proteome</keyword>
<name>A0A6M0QWT8_9RHOB</name>
<reference evidence="1 2" key="1">
    <citation type="submission" date="2020-02" db="EMBL/GenBank/DDBJ databases">
        <authorList>
            <person name="Chen W.-M."/>
        </authorList>
    </citation>
    <scope>NUCLEOTIDE SEQUENCE [LARGE SCALE GENOMIC DNA]</scope>
    <source>
        <strain evidence="1 2">KMS-5</strain>
    </source>
</reference>
<comment type="caution">
    <text evidence="1">The sequence shown here is derived from an EMBL/GenBank/DDBJ whole genome shotgun (WGS) entry which is preliminary data.</text>
</comment>
<sequence length="46" mass="5009">MALKRRINATPCFIETFAKSAAGAARKMDQFGAALGTKNRIPEEIL</sequence>
<evidence type="ECO:0000313" key="1">
    <source>
        <dbReference type="EMBL" id="NEY91847.1"/>
    </source>
</evidence>
<protein>
    <submittedName>
        <fullName evidence="1">Uncharacterized protein</fullName>
    </submittedName>
</protein>
<dbReference type="RefSeq" id="WP_164627635.1">
    <property type="nucleotide sequence ID" value="NZ_JAAIVJ010000014.1"/>
</dbReference>
<organism evidence="1 2">
    <name type="scientific">Tabrizicola oligotrophica</name>
    <dbReference type="NCBI Taxonomy" id="2710650"/>
    <lineage>
        <taxon>Bacteria</taxon>
        <taxon>Pseudomonadati</taxon>
        <taxon>Pseudomonadota</taxon>
        <taxon>Alphaproteobacteria</taxon>
        <taxon>Rhodobacterales</taxon>
        <taxon>Paracoccaceae</taxon>
        <taxon>Tabrizicola</taxon>
    </lineage>
</organism>
<proteinExistence type="predicted"/>
<dbReference type="Proteomes" id="UP000477782">
    <property type="component" value="Unassembled WGS sequence"/>
</dbReference>
<evidence type="ECO:0000313" key="2">
    <source>
        <dbReference type="Proteomes" id="UP000477782"/>
    </source>
</evidence>
<gene>
    <name evidence="1" type="ORF">G4Z14_16270</name>
</gene>
<dbReference type="AlphaFoldDB" id="A0A6M0QWT8"/>
<dbReference type="EMBL" id="JAAIVJ010000014">
    <property type="protein sequence ID" value="NEY91847.1"/>
    <property type="molecule type" value="Genomic_DNA"/>
</dbReference>
<accession>A0A6M0QWT8</accession>